<dbReference type="AlphaFoldDB" id="A0A564ZDW4"/>
<accession>A0A564ZDW4</accession>
<organism evidence="2 3">
    <name type="scientific">Hymenolepis diminuta</name>
    <name type="common">Rat tapeworm</name>
    <dbReference type="NCBI Taxonomy" id="6216"/>
    <lineage>
        <taxon>Eukaryota</taxon>
        <taxon>Metazoa</taxon>
        <taxon>Spiralia</taxon>
        <taxon>Lophotrochozoa</taxon>
        <taxon>Platyhelminthes</taxon>
        <taxon>Cestoda</taxon>
        <taxon>Eucestoda</taxon>
        <taxon>Cyclophyllidea</taxon>
        <taxon>Hymenolepididae</taxon>
        <taxon>Hymenolepis</taxon>
    </lineage>
</organism>
<keyword evidence="3" id="KW-1185">Reference proteome</keyword>
<evidence type="ECO:0000313" key="2">
    <source>
        <dbReference type="EMBL" id="VUZ57660.1"/>
    </source>
</evidence>
<evidence type="ECO:0000256" key="1">
    <source>
        <dbReference type="SAM" id="MobiDB-lite"/>
    </source>
</evidence>
<dbReference type="EMBL" id="CABIJS010000719">
    <property type="protein sequence ID" value="VUZ57660.1"/>
    <property type="molecule type" value="Genomic_DNA"/>
</dbReference>
<evidence type="ECO:0000313" key="3">
    <source>
        <dbReference type="Proteomes" id="UP000321570"/>
    </source>
</evidence>
<protein>
    <submittedName>
        <fullName evidence="2">Uncharacterized protein</fullName>
    </submittedName>
</protein>
<feature type="non-terminal residue" evidence="2">
    <location>
        <position position="1"/>
    </location>
</feature>
<dbReference type="Proteomes" id="UP000321570">
    <property type="component" value="Unassembled WGS sequence"/>
</dbReference>
<reference evidence="2 3" key="1">
    <citation type="submission" date="2019-07" db="EMBL/GenBank/DDBJ databases">
        <authorList>
            <person name="Jastrzebski P J."/>
            <person name="Paukszto L."/>
            <person name="Jastrzebski P J."/>
        </authorList>
    </citation>
    <scope>NUCLEOTIDE SEQUENCE [LARGE SCALE GENOMIC DNA]</scope>
    <source>
        <strain evidence="2 3">WMS-il1</strain>
    </source>
</reference>
<feature type="non-terminal residue" evidence="2">
    <location>
        <position position="139"/>
    </location>
</feature>
<sequence length="139" mass="16037">RSIKPRLSTIESNSVEFDDQEPWEEGVNSDSSTSSKEATPCRQKPLPTVRFNIPDEPTESNYDKENCVDLPLNSSKEEHFDKSSASVKFWIARLEAEVNRFNTETATLIRLRTENAQALSALEMERKEFEKYKETTMKE</sequence>
<gene>
    <name evidence="2" type="ORF">WMSIL1_LOCUS14962</name>
</gene>
<feature type="compositionally biased region" description="Polar residues" evidence="1">
    <location>
        <begin position="28"/>
        <end position="37"/>
    </location>
</feature>
<proteinExistence type="predicted"/>
<name>A0A564ZDW4_HYMDI</name>
<feature type="region of interest" description="Disordered" evidence="1">
    <location>
        <begin position="1"/>
        <end position="66"/>
    </location>
</feature>